<evidence type="ECO:0000313" key="3">
    <source>
        <dbReference type="EMBL" id="BBE42276.1"/>
    </source>
</evidence>
<dbReference type="RefSeq" id="WP_174448526.1">
    <property type="nucleotide sequence ID" value="NZ_AP018732.1"/>
</dbReference>
<dbReference type="GeneID" id="55584697"/>
<reference evidence="3 4" key="1">
    <citation type="journal article" date="2019" name="ISME J.">
        <title>Isolation and characterization of a thermophilic sulfur- and iron-reducing thaumarchaeote from a terrestrial acidic hot spring.</title>
        <authorList>
            <person name="Kato S."/>
            <person name="Itoh T."/>
            <person name="Yuki M."/>
            <person name="Nagamori M."/>
            <person name="Ohnishi M."/>
            <person name="Uematsu K."/>
            <person name="Suzuki K."/>
            <person name="Takashina T."/>
            <person name="Ohkuma M."/>
        </authorList>
    </citation>
    <scope>NUCLEOTIDE SEQUENCE [LARGE SCALE GENOMIC DNA]</scope>
    <source>
        <strain evidence="3 4">NAS-02</strain>
    </source>
</reference>
<sequence length="92" mass="11219">MFMFGYPGYGWYAVPFMWIWGFIAVLAVAMIVFIALRWTLHPRWYAYGHPHRYIHHTDEYAVLRMRYARGEITREQYEQMLRDLDSTRYGTC</sequence>
<name>A0A4P2VCG1_9ARCH</name>
<evidence type="ECO:0000313" key="4">
    <source>
        <dbReference type="Proteomes" id="UP000509448"/>
    </source>
</evidence>
<feature type="transmembrane region" description="Helical" evidence="1">
    <location>
        <begin position="12"/>
        <end position="36"/>
    </location>
</feature>
<evidence type="ECO:0000259" key="2">
    <source>
        <dbReference type="Pfam" id="PF09851"/>
    </source>
</evidence>
<dbReference type="OrthoDB" id="372312at2157"/>
<dbReference type="EMBL" id="AP018732">
    <property type="protein sequence ID" value="BBE42276.1"/>
    <property type="molecule type" value="Genomic_DNA"/>
</dbReference>
<proteinExistence type="predicted"/>
<evidence type="ECO:0000256" key="1">
    <source>
        <dbReference type="SAM" id="Phobius"/>
    </source>
</evidence>
<accession>A0A4P2VCG1</accession>
<dbReference type="AlphaFoldDB" id="A0A4P2VCG1"/>
<keyword evidence="1" id="KW-0812">Transmembrane</keyword>
<dbReference type="Proteomes" id="UP000509448">
    <property type="component" value="Chromosome"/>
</dbReference>
<feature type="domain" description="SHOCT" evidence="2">
    <location>
        <begin position="59"/>
        <end position="84"/>
    </location>
</feature>
<dbReference type="InterPro" id="IPR018649">
    <property type="entry name" value="SHOCT"/>
</dbReference>
<keyword evidence="1" id="KW-0472">Membrane</keyword>
<dbReference type="KEGG" id="ccai:NAS2_0887"/>
<keyword evidence="1" id="KW-1133">Transmembrane helix</keyword>
<dbReference type="Pfam" id="PF09851">
    <property type="entry name" value="SHOCT"/>
    <property type="match status" value="1"/>
</dbReference>
<organism evidence="3 4">
    <name type="scientific">Conexivisphaera calida</name>
    <dbReference type="NCBI Taxonomy" id="1874277"/>
    <lineage>
        <taxon>Archaea</taxon>
        <taxon>Nitrososphaerota</taxon>
        <taxon>Conexivisphaeria</taxon>
        <taxon>Conexivisphaerales</taxon>
        <taxon>Conexivisphaeraceae</taxon>
        <taxon>Conexivisphaera</taxon>
    </lineage>
</organism>
<keyword evidence="4" id="KW-1185">Reference proteome</keyword>
<gene>
    <name evidence="3" type="ORF">NAS2_0887</name>
</gene>
<protein>
    <recommendedName>
        <fullName evidence="2">SHOCT domain-containing protein</fullName>
    </recommendedName>
</protein>